<dbReference type="EMBL" id="JBHUMF010000035">
    <property type="protein sequence ID" value="MFD2683147.1"/>
    <property type="molecule type" value="Genomic_DNA"/>
</dbReference>
<evidence type="ECO:0000256" key="1">
    <source>
        <dbReference type="SAM" id="Phobius"/>
    </source>
</evidence>
<protein>
    <submittedName>
        <fullName evidence="2">Zinc ribbon domain-containing protein</fullName>
    </submittedName>
</protein>
<reference evidence="3" key="1">
    <citation type="journal article" date="2019" name="Int. J. Syst. Evol. Microbiol.">
        <title>The Global Catalogue of Microorganisms (GCM) 10K type strain sequencing project: providing services to taxonomists for standard genome sequencing and annotation.</title>
        <authorList>
            <consortium name="The Broad Institute Genomics Platform"/>
            <consortium name="The Broad Institute Genome Sequencing Center for Infectious Disease"/>
            <person name="Wu L."/>
            <person name="Ma J."/>
        </authorList>
    </citation>
    <scope>NUCLEOTIDE SEQUENCE [LARGE SCALE GENOMIC DNA]</scope>
    <source>
        <strain evidence="3">KCTC 3913</strain>
    </source>
</reference>
<keyword evidence="3" id="KW-1185">Reference proteome</keyword>
<name>A0ABW5RXG1_9BACI</name>
<feature type="transmembrane region" description="Helical" evidence="1">
    <location>
        <begin position="442"/>
        <end position="460"/>
    </location>
</feature>
<feature type="transmembrane region" description="Helical" evidence="1">
    <location>
        <begin position="201"/>
        <end position="223"/>
    </location>
</feature>
<dbReference type="RefSeq" id="WP_377938187.1">
    <property type="nucleotide sequence ID" value="NZ_JBHUMF010000035.1"/>
</dbReference>
<keyword evidence="1" id="KW-0472">Membrane</keyword>
<feature type="transmembrane region" description="Helical" evidence="1">
    <location>
        <begin position="510"/>
        <end position="533"/>
    </location>
</feature>
<feature type="transmembrane region" description="Helical" evidence="1">
    <location>
        <begin position="467"/>
        <end position="490"/>
    </location>
</feature>
<proteinExistence type="predicted"/>
<feature type="transmembrane region" description="Helical" evidence="1">
    <location>
        <begin position="99"/>
        <end position="118"/>
    </location>
</feature>
<comment type="caution">
    <text evidence="2">The sequence shown here is derived from an EMBL/GenBank/DDBJ whole genome shotgun (WGS) entry which is preliminary data.</text>
</comment>
<gene>
    <name evidence="2" type="ORF">ACFSUL_20650</name>
</gene>
<accession>A0ABW5RXG1</accession>
<dbReference type="Proteomes" id="UP001597506">
    <property type="component" value="Unassembled WGS sequence"/>
</dbReference>
<keyword evidence="1" id="KW-1133">Transmembrane helix</keyword>
<feature type="transmembrane region" description="Helical" evidence="1">
    <location>
        <begin position="235"/>
        <end position="257"/>
    </location>
</feature>
<sequence>MYCKVCGIENPTTANYCKHDGVALQSATTNFSLQKNKTVYCSGCGETVAESQNYCHTCGNTNLKFENRKVIDIAQSKESIAIQKPSFSSMFDLGMVKKAILPVVSALLILFLLSLSIISSTEIYYQELLGEDVTDMDINFLMEQIESETGTDLPEIDKLIGVTDLMLLSHLIDPTFKLDINGEMFGERGEMTGDIGVNNGIVMYLLIPFIALFIAGCIAGFRNKEASIGNRVQQAFLIAIFYSILLSVLSLFIGFNYKLNLDEADVVMNIHLSNNYSFFATLFVSFILAFLFSGLGLLFARNFKQTTGVLHQEYAFGEAIHQSIWTFVRGIGVFFVISIAIIGSKVNEFKAQILPEVIGTPLEEILDKSYLLVTTLSAQLSVLVWNVVHLSPLKLVVAEGVGAGEEEASMSYGLFSGLSAKGEANTDLFFAQMFLKEANIDLYLKLAIILPILLFLWAGYRIAAKSYNLLNSIAVFSILYAVLMTGLASLSSLGVDVSMNAFGDTEGFNAGIGFSAFGVFIRSLLFAAIFSYIGSWLHKWKSN</sequence>
<keyword evidence="1" id="KW-0812">Transmembrane</keyword>
<organism evidence="2 3">
    <name type="scientific">Bacillus seohaeanensis</name>
    <dbReference type="NCBI Taxonomy" id="284580"/>
    <lineage>
        <taxon>Bacteria</taxon>
        <taxon>Bacillati</taxon>
        <taxon>Bacillota</taxon>
        <taxon>Bacilli</taxon>
        <taxon>Bacillales</taxon>
        <taxon>Bacillaceae</taxon>
        <taxon>Bacillus</taxon>
    </lineage>
</organism>
<evidence type="ECO:0000313" key="3">
    <source>
        <dbReference type="Proteomes" id="UP001597506"/>
    </source>
</evidence>
<feature type="transmembrane region" description="Helical" evidence="1">
    <location>
        <begin position="277"/>
        <end position="300"/>
    </location>
</feature>
<evidence type="ECO:0000313" key="2">
    <source>
        <dbReference type="EMBL" id="MFD2683147.1"/>
    </source>
</evidence>